<dbReference type="PANTHER" id="PTHR40590">
    <property type="entry name" value="CYTOPLASMIC PROTEIN-RELATED"/>
    <property type="match status" value="1"/>
</dbReference>
<dbReference type="KEGG" id="fat:DVK85_12580"/>
<dbReference type="CDD" id="cd14789">
    <property type="entry name" value="Tiki"/>
    <property type="match status" value="1"/>
</dbReference>
<dbReference type="PANTHER" id="PTHR40590:SF1">
    <property type="entry name" value="CYTOPLASMIC PROTEIN"/>
    <property type="match status" value="1"/>
</dbReference>
<proteinExistence type="predicted"/>
<organism evidence="1 2">
    <name type="scientific">Flavobacterium arcticum</name>
    <dbReference type="NCBI Taxonomy" id="1784713"/>
    <lineage>
        <taxon>Bacteria</taxon>
        <taxon>Pseudomonadati</taxon>
        <taxon>Bacteroidota</taxon>
        <taxon>Flavobacteriia</taxon>
        <taxon>Flavobacteriales</taxon>
        <taxon>Flavobacteriaceae</taxon>
        <taxon>Flavobacterium</taxon>
    </lineage>
</organism>
<reference evidence="1 2" key="1">
    <citation type="submission" date="2018-07" db="EMBL/GenBank/DDBJ databases">
        <title>Complete genome sequence of Flavobacterium arcticum type strain SM1502T.</title>
        <authorList>
            <person name="Li Y."/>
            <person name="Li D.-D."/>
        </authorList>
    </citation>
    <scope>NUCLEOTIDE SEQUENCE [LARGE SCALE GENOMIC DNA]</scope>
    <source>
        <strain evidence="1 2">SM1502</strain>
    </source>
</reference>
<dbReference type="Proteomes" id="UP000253951">
    <property type="component" value="Chromosome"/>
</dbReference>
<name>A0A345HEL2_9FLAO</name>
<dbReference type="EMBL" id="CP031188">
    <property type="protein sequence ID" value="AXG75022.1"/>
    <property type="molecule type" value="Genomic_DNA"/>
</dbReference>
<gene>
    <name evidence="1" type="ORF">DVK85_12580</name>
</gene>
<sequence length="285" mass="31974">MLKLIITGVTLLVTVLGFSQKTENSLLWKISGNGLSEPSYLYGTIHITCDATLDNNVLAALDATQQLYLEIDMDDPTMQTKMMGDMMMKDGKKMSQLVSVEDFDAIDKLLTKNVGMSAKMVDNFKPMMISMMLLPKMIDCPMQSIEGELMKVTAEQGEEIYGLETVAAQMAIFDAIPYEEQIEELVKSAKDDMAADKEKYKRMLAIYNSKDLNAIMAFMKEEENKMYDDHSDIMLDNRNKNWIAKIEEAAKTTPTFFGVGAAHLPGENGVINLLRKKGYKVEAIK</sequence>
<keyword evidence="2" id="KW-1185">Reference proteome</keyword>
<dbReference type="AlphaFoldDB" id="A0A345HEL2"/>
<dbReference type="OrthoDB" id="9798714at2"/>
<protein>
    <submittedName>
        <fullName evidence="1">TraB/GumN family protein</fullName>
    </submittedName>
</protein>
<dbReference type="Pfam" id="PF01963">
    <property type="entry name" value="TraB_PrgY_gumN"/>
    <property type="match status" value="1"/>
</dbReference>
<evidence type="ECO:0000313" key="1">
    <source>
        <dbReference type="EMBL" id="AXG75022.1"/>
    </source>
</evidence>
<dbReference type="RefSeq" id="WP_114678780.1">
    <property type="nucleotide sequence ID" value="NZ_CP031188.1"/>
</dbReference>
<evidence type="ECO:0000313" key="2">
    <source>
        <dbReference type="Proteomes" id="UP000253951"/>
    </source>
</evidence>
<dbReference type="InterPro" id="IPR047111">
    <property type="entry name" value="YbaP-like"/>
</dbReference>
<dbReference type="InterPro" id="IPR002816">
    <property type="entry name" value="TraB/PrgY/GumN_fam"/>
</dbReference>
<accession>A0A345HEL2</accession>